<proteinExistence type="predicted"/>
<dbReference type="Gene3D" id="3.40.1490.10">
    <property type="entry name" value="Bit1"/>
    <property type="match status" value="1"/>
</dbReference>
<organism evidence="1 2">
    <name type="scientific">Nostocoides vanveenii</name>
    <dbReference type="NCBI Taxonomy" id="330835"/>
    <lineage>
        <taxon>Bacteria</taxon>
        <taxon>Bacillati</taxon>
        <taxon>Actinomycetota</taxon>
        <taxon>Actinomycetes</taxon>
        <taxon>Micrococcales</taxon>
        <taxon>Intrasporangiaceae</taxon>
        <taxon>Nostocoides</taxon>
    </lineage>
</organism>
<sequence length="148" mass="15772">MSDQAVLRDPLSPPFDTKVAIAVRDDLVPWQQLNVTAFLSAGIAAAHPHLVGQRYADRDATPYLALLGIPVLVFEASGEVLTSARDRAVPRGIPLAVYTREMFATGYDAANRPAVAAVLSAELDLVGLALHGPKNAVDKVIKSARLHP</sequence>
<dbReference type="InterPro" id="IPR018988">
    <property type="entry name" value="DUF2000"/>
</dbReference>
<dbReference type="Proteomes" id="UP001501475">
    <property type="component" value="Unassembled WGS sequence"/>
</dbReference>
<name>A0ABP4WY92_9MICO</name>
<evidence type="ECO:0000313" key="2">
    <source>
        <dbReference type="Proteomes" id="UP001501475"/>
    </source>
</evidence>
<comment type="caution">
    <text evidence="1">The sequence shown here is derived from an EMBL/GenBank/DDBJ whole genome shotgun (WGS) entry which is preliminary data.</text>
</comment>
<accession>A0ABP4WY92</accession>
<dbReference type="RefSeq" id="WP_344066314.1">
    <property type="nucleotide sequence ID" value="NZ_BAAAPN010000052.1"/>
</dbReference>
<dbReference type="InterPro" id="IPR023476">
    <property type="entry name" value="Pep_tRNA_hydro_II_dom_sf"/>
</dbReference>
<evidence type="ECO:0000313" key="1">
    <source>
        <dbReference type="EMBL" id="GAA1763152.1"/>
    </source>
</evidence>
<protein>
    <submittedName>
        <fullName evidence="1">DUF2000 domain-containing protein</fullName>
    </submittedName>
</protein>
<gene>
    <name evidence="1" type="ORF">GCM10009810_22990</name>
</gene>
<dbReference type="SUPFAM" id="SSF102462">
    <property type="entry name" value="Peptidyl-tRNA hydrolase II"/>
    <property type="match status" value="1"/>
</dbReference>
<keyword evidence="2" id="KW-1185">Reference proteome</keyword>
<dbReference type="EMBL" id="BAAAPN010000052">
    <property type="protein sequence ID" value="GAA1763152.1"/>
    <property type="molecule type" value="Genomic_DNA"/>
</dbReference>
<dbReference type="Pfam" id="PF09391">
    <property type="entry name" value="DUF2000"/>
    <property type="match status" value="1"/>
</dbReference>
<reference evidence="2" key="1">
    <citation type="journal article" date="2019" name="Int. J. Syst. Evol. Microbiol.">
        <title>The Global Catalogue of Microorganisms (GCM) 10K type strain sequencing project: providing services to taxonomists for standard genome sequencing and annotation.</title>
        <authorList>
            <consortium name="The Broad Institute Genomics Platform"/>
            <consortium name="The Broad Institute Genome Sequencing Center for Infectious Disease"/>
            <person name="Wu L."/>
            <person name="Ma J."/>
        </authorList>
    </citation>
    <scope>NUCLEOTIDE SEQUENCE [LARGE SCALE GENOMIC DNA]</scope>
    <source>
        <strain evidence="2">JCM 15591</strain>
    </source>
</reference>